<dbReference type="PANTHER" id="PTHR10584">
    <property type="entry name" value="SUGAR KINASE"/>
    <property type="match status" value="1"/>
</dbReference>
<dbReference type="InterPro" id="IPR029056">
    <property type="entry name" value="Ribokinase-like"/>
</dbReference>
<accession>A0A212LEL9</accession>
<proteinExistence type="predicted"/>
<evidence type="ECO:0000256" key="2">
    <source>
        <dbReference type="ARBA" id="ARBA00022777"/>
    </source>
</evidence>
<evidence type="ECO:0000259" key="3">
    <source>
        <dbReference type="Pfam" id="PF00294"/>
    </source>
</evidence>
<name>A0A212LEL9_9HYPH</name>
<reference evidence="4" key="1">
    <citation type="submission" date="2016-08" db="EMBL/GenBank/DDBJ databases">
        <authorList>
            <person name="Seilhamer J.J."/>
        </authorList>
    </citation>
    <scope>NUCLEOTIDE SEQUENCE</scope>
    <source>
        <strain evidence="4">86</strain>
    </source>
</reference>
<protein>
    <submittedName>
        <fullName evidence="4">PfkB domain protein</fullName>
    </submittedName>
</protein>
<keyword evidence="1" id="KW-0808">Transferase</keyword>
<sequence>MARYDAIFVGLTILDVAGRPVEAIPSGGGVAFIDEIRLNPAGTAAGAVVNAAKLGLRTATAACLGHDEKADFILSAYRRLGIDLGLIQRTDKAATSATILTIRPNGERPALHCRGASDHLFVEEKDFDAVTDARFLHLGGTGLLAAMDGGQSGKLLAHARARGIVTTFDLIAPNPGTLALLDDLLPNIDYFMPSFEEASYLSGLADVDAAARFFIDRGAGAVVFKLGADGSYTRTAAGEAFRTPAYKVEVSDTTGCGDSYCGGFIAGLAKGLDLREACRLGSATAALVATGLGSDAGVVDYDQVRRFMAGTETRS</sequence>
<dbReference type="GO" id="GO:0016301">
    <property type="term" value="F:kinase activity"/>
    <property type="evidence" value="ECO:0007669"/>
    <property type="project" value="UniProtKB-KW"/>
</dbReference>
<dbReference type="EMBL" id="FMJD01000007">
    <property type="protein sequence ID" value="SCM76016.1"/>
    <property type="molecule type" value="Genomic_DNA"/>
</dbReference>
<evidence type="ECO:0000313" key="4">
    <source>
        <dbReference type="EMBL" id="SCM76016.1"/>
    </source>
</evidence>
<dbReference type="InterPro" id="IPR011611">
    <property type="entry name" value="PfkB_dom"/>
</dbReference>
<dbReference type="Pfam" id="PF00294">
    <property type="entry name" value="PfkB"/>
    <property type="match status" value="1"/>
</dbReference>
<dbReference type="AlphaFoldDB" id="A0A212LEL9"/>
<dbReference type="RefSeq" id="WP_288196290.1">
    <property type="nucleotide sequence ID" value="NZ_LT608334.1"/>
</dbReference>
<keyword evidence="2" id="KW-0418">Kinase</keyword>
<organism evidence="4">
    <name type="scientific">uncultured Pleomorphomonas sp</name>
    <dbReference type="NCBI Taxonomy" id="442121"/>
    <lineage>
        <taxon>Bacteria</taxon>
        <taxon>Pseudomonadati</taxon>
        <taxon>Pseudomonadota</taxon>
        <taxon>Alphaproteobacteria</taxon>
        <taxon>Hyphomicrobiales</taxon>
        <taxon>Pleomorphomonadaceae</taxon>
        <taxon>Pleomorphomonas</taxon>
        <taxon>environmental samples</taxon>
    </lineage>
</organism>
<dbReference type="PANTHER" id="PTHR10584:SF166">
    <property type="entry name" value="RIBOKINASE"/>
    <property type="match status" value="1"/>
</dbReference>
<dbReference type="SUPFAM" id="SSF53613">
    <property type="entry name" value="Ribokinase-like"/>
    <property type="match status" value="1"/>
</dbReference>
<dbReference type="Gene3D" id="3.40.1190.20">
    <property type="match status" value="1"/>
</dbReference>
<gene>
    <name evidence="4" type="ORF">KL86PLE_30463</name>
</gene>
<dbReference type="GO" id="GO:0005829">
    <property type="term" value="C:cytosol"/>
    <property type="evidence" value="ECO:0007669"/>
    <property type="project" value="TreeGrafter"/>
</dbReference>
<dbReference type="CDD" id="cd01166">
    <property type="entry name" value="KdgK"/>
    <property type="match status" value="1"/>
</dbReference>
<feature type="domain" description="Carbohydrate kinase PfkB" evidence="3">
    <location>
        <begin position="8"/>
        <end position="295"/>
    </location>
</feature>
<evidence type="ECO:0000256" key="1">
    <source>
        <dbReference type="ARBA" id="ARBA00022679"/>
    </source>
</evidence>